<dbReference type="PANTHER" id="PTHR35340">
    <property type="entry name" value="PQQ ENZYME REPEAT PROTEIN-RELATED"/>
    <property type="match status" value="1"/>
</dbReference>
<dbReference type="Proteomes" id="UP001596395">
    <property type="component" value="Unassembled WGS sequence"/>
</dbReference>
<comment type="caution">
    <text evidence="2">The sequence shown here is derived from an EMBL/GenBank/DDBJ whole genome shotgun (WGS) entry which is preliminary data.</text>
</comment>
<protein>
    <submittedName>
        <fullName evidence="2">Arylsulfotransferase family protein</fullName>
    </submittedName>
</protein>
<dbReference type="EMBL" id="JBHSXN010000001">
    <property type="protein sequence ID" value="MFC6952008.1"/>
    <property type="molecule type" value="Genomic_DNA"/>
</dbReference>
<dbReference type="InterPro" id="IPR011042">
    <property type="entry name" value="6-blade_b-propeller_TolB-like"/>
</dbReference>
<evidence type="ECO:0000313" key="2">
    <source>
        <dbReference type="EMBL" id="MFC6952008.1"/>
    </source>
</evidence>
<dbReference type="Gene3D" id="2.120.10.30">
    <property type="entry name" value="TolB, C-terminal domain"/>
    <property type="match status" value="1"/>
</dbReference>
<sequence length="473" mass="51921">MRRRSVLVVLCCLCVAAPVVLTASAGTEASTTSVTPGDANPCVGTMERAANGLTVVSVQGMRFGDDGGKRKARLVALGPRGQIEWVHHREGTTWSYDVDPVDDGTLFVTATKYRGKEKPGRTVFYKLDPETGETVWSETAPFQDTHDADLLSDTEILVANMRATANVSGNRDRLLVYNRTTDEITWQWQFRDHYSREADIGGNYSEDWTHVNDVDAINETHYLASPRNFDMTILVNRTSGDVVWELGEPNSGEVMRKQHNPVYYESENDTSTVLVADSENNRIVEYARRDGDWQRTWRVGNASSLSWPRDADRLPNGNTLVGDSSNNRVLEVAPDGEVVWEVYTPWLVYDVERVQYGDEAGGPTIADQDAEGAVNIHGDAAFNATQQERCDAYLKNATRFEDIDGGSGGGNIVGDVFGGDSKDGADGDSDSDHGVNSGGFVRGLEYLAVAFVALGAIVLSVVGYHWYVGRQED</sequence>
<accession>A0ABD5VEB6</accession>
<name>A0ABD5VEB6_9EURY</name>
<keyword evidence="3" id="KW-1185">Reference proteome</keyword>
<dbReference type="RefSeq" id="WP_336349007.1">
    <property type="nucleotide sequence ID" value="NZ_JAZAQL010000001.1"/>
</dbReference>
<evidence type="ECO:0000256" key="1">
    <source>
        <dbReference type="SAM" id="Phobius"/>
    </source>
</evidence>
<evidence type="ECO:0000313" key="3">
    <source>
        <dbReference type="Proteomes" id="UP001596395"/>
    </source>
</evidence>
<keyword evidence="1" id="KW-0472">Membrane</keyword>
<gene>
    <name evidence="2" type="ORF">ACFQGB_03950</name>
</gene>
<dbReference type="SUPFAM" id="SSF63829">
    <property type="entry name" value="Calcium-dependent phosphotriesterase"/>
    <property type="match status" value="1"/>
</dbReference>
<proteinExistence type="predicted"/>
<dbReference type="PANTHER" id="PTHR35340:SF5">
    <property type="entry name" value="ASST-DOMAIN-CONTAINING PROTEIN"/>
    <property type="match status" value="1"/>
</dbReference>
<dbReference type="InterPro" id="IPR053143">
    <property type="entry name" value="Arylsulfate_ST"/>
</dbReference>
<dbReference type="Pfam" id="PF05935">
    <property type="entry name" value="Arylsulfotrans"/>
    <property type="match status" value="1"/>
</dbReference>
<reference evidence="2 3" key="1">
    <citation type="journal article" date="2019" name="Int. J. Syst. Evol. Microbiol.">
        <title>The Global Catalogue of Microorganisms (GCM) 10K type strain sequencing project: providing services to taxonomists for standard genome sequencing and annotation.</title>
        <authorList>
            <consortium name="The Broad Institute Genomics Platform"/>
            <consortium name="The Broad Institute Genome Sequencing Center for Infectious Disease"/>
            <person name="Wu L."/>
            <person name="Ma J."/>
        </authorList>
    </citation>
    <scope>NUCLEOTIDE SEQUENCE [LARGE SCALE GENOMIC DNA]</scope>
    <source>
        <strain evidence="2 3">GX26</strain>
    </source>
</reference>
<feature type="transmembrane region" description="Helical" evidence="1">
    <location>
        <begin position="446"/>
        <end position="467"/>
    </location>
</feature>
<keyword evidence="1" id="KW-0812">Transmembrane</keyword>
<dbReference type="InterPro" id="IPR010262">
    <property type="entry name" value="Arylsulfotransferase_bact"/>
</dbReference>
<dbReference type="AlphaFoldDB" id="A0ABD5VEB6"/>
<organism evidence="2 3">
    <name type="scientific">Halorubellus litoreus</name>
    <dbReference type="NCBI Taxonomy" id="755308"/>
    <lineage>
        <taxon>Archaea</taxon>
        <taxon>Methanobacteriati</taxon>
        <taxon>Methanobacteriota</taxon>
        <taxon>Stenosarchaea group</taxon>
        <taxon>Halobacteria</taxon>
        <taxon>Halobacteriales</taxon>
        <taxon>Halorubellaceae</taxon>
        <taxon>Halorubellus</taxon>
    </lineage>
</organism>
<keyword evidence="1" id="KW-1133">Transmembrane helix</keyword>